<evidence type="ECO:0000256" key="1">
    <source>
        <dbReference type="ARBA" id="ARBA00022553"/>
    </source>
</evidence>
<dbReference type="InterPro" id="IPR008201">
    <property type="entry name" value="HepT-like"/>
</dbReference>
<dbReference type="Proteomes" id="UP000177751">
    <property type="component" value="Unassembled WGS sequence"/>
</dbReference>
<keyword evidence="1" id="KW-0597">Phosphoprotein</keyword>
<evidence type="ECO:0000256" key="3">
    <source>
        <dbReference type="ARBA" id="ARBA00022722"/>
    </source>
</evidence>
<protein>
    <recommendedName>
        <fullName evidence="9">DUF86 domain-containing protein</fullName>
    </recommendedName>
</protein>
<evidence type="ECO:0000313" key="8">
    <source>
        <dbReference type="Proteomes" id="UP000177751"/>
    </source>
</evidence>
<dbReference type="Pfam" id="PF01934">
    <property type="entry name" value="HepT-like"/>
    <property type="match status" value="1"/>
</dbReference>
<dbReference type="GO" id="GO:0110001">
    <property type="term" value="C:toxin-antitoxin complex"/>
    <property type="evidence" value="ECO:0007669"/>
    <property type="project" value="InterPro"/>
</dbReference>
<keyword evidence="2" id="KW-1277">Toxin-antitoxin system</keyword>
<dbReference type="EMBL" id="MHPP01000019">
    <property type="protein sequence ID" value="OGZ84319.1"/>
    <property type="molecule type" value="Genomic_DNA"/>
</dbReference>
<evidence type="ECO:0000256" key="6">
    <source>
        <dbReference type="ARBA" id="ARBA00024207"/>
    </source>
</evidence>
<sequence>MKRNIKTFLLHILNSIKLIVDFTDNCTQEKFIKSDLIQNATIRMIEIIGEAVKNLPESFKKKYPEVPWKEIAGTRDKLIHEYFGVDLKLTYKIAKENIPELKKNILKILKEEFN</sequence>
<dbReference type="AlphaFoldDB" id="A0A1G2JB24"/>
<comment type="similarity">
    <text evidence="6">Belongs to the HepT RNase toxin family.</text>
</comment>
<name>A0A1G2JB24_9BACT</name>
<evidence type="ECO:0000256" key="4">
    <source>
        <dbReference type="ARBA" id="ARBA00022741"/>
    </source>
</evidence>
<dbReference type="PANTHER" id="PTHR34139">
    <property type="entry name" value="UPF0331 PROTEIN MJ0127"/>
    <property type="match status" value="1"/>
</dbReference>
<proteinExistence type="inferred from homology"/>
<keyword evidence="4" id="KW-0547">Nucleotide-binding</keyword>
<gene>
    <name evidence="7" type="ORF">A2401_02730</name>
</gene>
<dbReference type="PANTHER" id="PTHR34139:SF1">
    <property type="entry name" value="RNASE MJ1380-RELATED"/>
    <property type="match status" value="1"/>
</dbReference>
<evidence type="ECO:0008006" key="9">
    <source>
        <dbReference type="Google" id="ProtNLM"/>
    </source>
</evidence>
<dbReference type="GO" id="GO:0004540">
    <property type="term" value="F:RNA nuclease activity"/>
    <property type="evidence" value="ECO:0007669"/>
    <property type="project" value="InterPro"/>
</dbReference>
<dbReference type="GO" id="GO:0000166">
    <property type="term" value="F:nucleotide binding"/>
    <property type="evidence" value="ECO:0007669"/>
    <property type="project" value="UniProtKB-KW"/>
</dbReference>
<reference evidence="7 8" key="1">
    <citation type="journal article" date="2016" name="Nat. Commun.">
        <title>Thousands of microbial genomes shed light on interconnected biogeochemical processes in an aquifer system.</title>
        <authorList>
            <person name="Anantharaman K."/>
            <person name="Brown C.T."/>
            <person name="Hug L.A."/>
            <person name="Sharon I."/>
            <person name="Castelle C.J."/>
            <person name="Probst A.J."/>
            <person name="Thomas B.C."/>
            <person name="Singh A."/>
            <person name="Wilkins M.J."/>
            <person name="Karaoz U."/>
            <person name="Brodie E.L."/>
            <person name="Williams K.H."/>
            <person name="Hubbard S.S."/>
            <person name="Banfield J.F."/>
        </authorList>
    </citation>
    <scope>NUCLEOTIDE SEQUENCE [LARGE SCALE GENOMIC DNA]</scope>
</reference>
<keyword evidence="5" id="KW-0378">Hydrolase</keyword>
<dbReference type="GO" id="GO:0016787">
    <property type="term" value="F:hydrolase activity"/>
    <property type="evidence" value="ECO:0007669"/>
    <property type="project" value="UniProtKB-KW"/>
</dbReference>
<dbReference type="InterPro" id="IPR037038">
    <property type="entry name" value="HepT-like_sf"/>
</dbReference>
<keyword evidence="3" id="KW-0540">Nuclease</keyword>
<accession>A0A1G2JB24</accession>
<dbReference type="InterPro" id="IPR051813">
    <property type="entry name" value="HepT_RNase_toxin"/>
</dbReference>
<evidence type="ECO:0000256" key="2">
    <source>
        <dbReference type="ARBA" id="ARBA00022649"/>
    </source>
</evidence>
<evidence type="ECO:0000313" key="7">
    <source>
        <dbReference type="EMBL" id="OGZ84319.1"/>
    </source>
</evidence>
<dbReference type="Gene3D" id="1.20.120.580">
    <property type="entry name" value="bsu32300-like"/>
    <property type="match status" value="1"/>
</dbReference>
<dbReference type="STRING" id="1802229.A2401_02730"/>
<evidence type="ECO:0000256" key="5">
    <source>
        <dbReference type="ARBA" id="ARBA00022801"/>
    </source>
</evidence>
<organism evidence="7 8">
    <name type="scientific">Candidatus Staskawiczbacteria bacterium RIFOXYC1_FULL_38_18</name>
    <dbReference type="NCBI Taxonomy" id="1802229"/>
    <lineage>
        <taxon>Bacteria</taxon>
        <taxon>Candidatus Staskawicziibacteriota</taxon>
    </lineage>
</organism>
<comment type="caution">
    <text evidence="7">The sequence shown here is derived from an EMBL/GenBank/DDBJ whole genome shotgun (WGS) entry which is preliminary data.</text>
</comment>